<comment type="caution">
    <text evidence="9">The sequence shown here is derived from an EMBL/GenBank/DDBJ whole genome shotgun (WGS) entry which is preliminary data.</text>
</comment>
<keyword evidence="4 7" id="KW-0812">Transmembrane</keyword>
<dbReference type="InterPro" id="IPR003400">
    <property type="entry name" value="ExbD"/>
</dbReference>
<protein>
    <submittedName>
        <fullName evidence="9">ExbD/TolR family protein</fullName>
    </submittedName>
</protein>
<evidence type="ECO:0000256" key="5">
    <source>
        <dbReference type="ARBA" id="ARBA00022989"/>
    </source>
</evidence>
<dbReference type="RefSeq" id="WP_377376059.1">
    <property type="nucleotide sequence ID" value="NZ_JBHSSW010000004.1"/>
</dbReference>
<comment type="subcellular location">
    <subcellularLocation>
        <location evidence="1">Cell membrane</location>
        <topology evidence="1">Single-pass membrane protein</topology>
    </subcellularLocation>
    <subcellularLocation>
        <location evidence="7">Cell membrane</location>
        <topology evidence="7">Single-pass type II membrane protein</topology>
    </subcellularLocation>
</comment>
<keyword evidence="10" id="KW-1185">Reference proteome</keyword>
<evidence type="ECO:0000256" key="3">
    <source>
        <dbReference type="ARBA" id="ARBA00022475"/>
    </source>
</evidence>
<keyword evidence="7" id="KW-0653">Protein transport</keyword>
<evidence type="ECO:0000256" key="2">
    <source>
        <dbReference type="ARBA" id="ARBA00005811"/>
    </source>
</evidence>
<name>A0ABW1S6S2_9PROT</name>
<evidence type="ECO:0000256" key="8">
    <source>
        <dbReference type="SAM" id="Phobius"/>
    </source>
</evidence>
<dbReference type="Pfam" id="PF02472">
    <property type="entry name" value="ExbD"/>
    <property type="match status" value="1"/>
</dbReference>
<evidence type="ECO:0000256" key="7">
    <source>
        <dbReference type="RuleBase" id="RU003879"/>
    </source>
</evidence>
<accession>A0ABW1S6S2</accession>
<reference evidence="10" key="1">
    <citation type="journal article" date="2019" name="Int. J. Syst. Evol. Microbiol.">
        <title>The Global Catalogue of Microorganisms (GCM) 10K type strain sequencing project: providing services to taxonomists for standard genome sequencing and annotation.</title>
        <authorList>
            <consortium name="The Broad Institute Genomics Platform"/>
            <consortium name="The Broad Institute Genome Sequencing Center for Infectious Disease"/>
            <person name="Wu L."/>
            <person name="Ma J."/>
        </authorList>
    </citation>
    <scope>NUCLEOTIDE SEQUENCE [LARGE SCALE GENOMIC DNA]</scope>
    <source>
        <strain evidence="10">CGMCC-1.15741</strain>
    </source>
</reference>
<sequence length="134" mass="14584">MRGRTKPAEESEVDLTPMLDIVFILLIFFIVTATFIKEQALDLTPPPPAPPDTPVDPKPTILIRISEDSLVYVNSRIADVGSVRANIERLIAETPESAVLVQAHPRAKNRLVILVVDQARSAGVESVGFTVDAT</sequence>
<dbReference type="Proteomes" id="UP001596303">
    <property type="component" value="Unassembled WGS sequence"/>
</dbReference>
<dbReference type="Gene3D" id="3.30.420.270">
    <property type="match status" value="1"/>
</dbReference>
<evidence type="ECO:0000256" key="1">
    <source>
        <dbReference type="ARBA" id="ARBA00004162"/>
    </source>
</evidence>
<feature type="transmembrane region" description="Helical" evidence="8">
    <location>
        <begin position="15"/>
        <end position="36"/>
    </location>
</feature>
<keyword evidence="7" id="KW-0813">Transport</keyword>
<keyword evidence="5 8" id="KW-1133">Transmembrane helix</keyword>
<evidence type="ECO:0000313" key="10">
    <source>
        <dbReference type="Proteomes" id="UP001596303"/>
    </source>
</evidence>
<evidence type="ECO:0000256" key="6">
    <source>
        <dbReference type="ARBA" id="ARBA00023136"/>
    </source>
</evidence>
<dbReference type="EMBL" id="JBHSSW010000004">
    <property type="protein sequence ID" value="MFC6197333.1"/>
    <property type="molecule type" value="Genomic_DNA"/>
</dbReference>
<evidence type="ECO:0000256" key="4">
    <source>
        <dbReference type="ARBA" id="ARBA00022692"/>
    </source>
</evidence>
<evidence type="ECO:0000313" key="9">
    <source>
        <dbReference type="EMBL" id="MFC6197333.1"/>
    </source>
</evidence>
<dbReference type="PANTHER" id="PTHR30558:SF13">
    <property type="entry name" value="BIOPOLYMER TRANSPORT PROTEIN EXBD2"/>
    <property type="match status" value="1"/>
</dbReference>
<comment type="similarity">
    <text evidence="2 7">Belongs to the ExbD/TolR family.</text>
</comment>
<gene>
    <name evidence="9" type="ORF">ACFQDM_04550</name>
</gene>
<proteinExistence type="inferred from homology"/>
<keyword evidence="3" id="KW-1003">Cell membrane</keyword>
<organism evidence="9 10">
    <name type="scientific">Ponticaulis profundi</name>
    <dbReference type="NCBI Taxonomy" id="2665222"/>
    <lineage>
        <taxon>Bacteria</taxon>
        <taxon>Pseudomonadati</taxon>
        <taxon>Pseudomonadota</taxon>
        <taxon>Alphaproteobacteria</taxon>
        <taxon>Hyphomonadales</taxon>
        <taxon>Hyphomonadaceae</taxon>
        <taxon>Ponticaulis</taxon>
    </lineage>
</organism>
<keyword evidence="6 8" id="KW-0472">Membrane</keyword>
<dbReference type="PANTHER" id="PTHR30558">
    <property type="entry name" value="EXBD MEMBRANE COMPONENT OF PMF-DRIVEN MACROMOLECULE IMPORT SYSTEM"/>
    <property type="match status" value="1"/>
</dbReference>